<dbReference type="InterPro" id="IPR015422">
    <property type="entry name" value="PyrdxlP-dep_Trfase_small"/>
</dbReference>
<gene>
    <name evidence="11" type="ORF">Cvel_29038</name>
</gene>
<evidence type="ECO:0000256" key="3">
    <source>
        <dbReference type="ARBA" id="ARBA00013154"/>
    </source>
</evidence>
<accession>A0A0G4HM94</accession>
<dbReference type="VEuPathDB" id="CryptoDB:Cvel_29038"/>
<sequence>MASLNQPVSQSAGQPSEQLPPSSPCTNAEELEHHSWAEPYKIKMVELLRVTTKDEREKAIAQAGFNTFLLPSEDVYIDLLTDSGTAAMSDRQWAGLMLGDEAYAGSRNFYNLERAMHEFYGFRYLVPTHQGRGAEHLMSQILIKQRDFIPGNMYFTTTRLHQELAGGTFVDVIIDEAHDPASTHPFKGNVDMTKLQALVEKVGAEKIPYVKMEGCVNMAGGQPFSMANMRDLREFCNLHKIKIMLDATRTIENAWFIRQREKGYADRSVKSILREICDMADGCTMSAKKDLLVNIGGFFACNDREIFLKAQNLVVVYEGLHTYGGLAGRDMEAMAIGMHEAVTEEHQAARIGQVHYLGRKLIDAGVPVVRPVGSHAVFLDARAFLPHLDQDDYPAQALAAELYVEAGIRTMERGNVSAGRDPKSGQNRRPKLELVRLTLPRRVYTQAHMDVVAEAVVRLWRRRHTIGGLRMVYEPEYLRFFQARFERLPVRGGVSSLREGGERAGGRGAT</sequence>
<comment type="cofactor">
    <cofactor evidence="1">
        <name>pyridoxal 5'-phosphate</name>
        <dbReference type="ChEBI" id="CHEBI:597326"/>
    </cofactor>
</comment>
<proteinExistence type="inferred from homology"/>
<protein>
    <recommendedName>
        <fullName evidence="4">Tyrosine phenol-lyase</fullName>
        <ecNumber evidence="3">4.1.99.2</ecNumber>
    </recommendedName>
    <alternativeName>
        <fullName evidence="7">Beta-tyrosinase</fullName>
    </alternativeName>
</protein>
<dbReference type="EC" id="4.1.99.2" evidence="3"/>
<comment type="similarity">
    <text evidence="2">Belongs to the beta-eliminating lyase family.</text>
</comment>
<name>A0A0G4HM94_9ALVE</name>
<evidence type="ECO:0000313" key="11">
    <source>
        <dbReference type="EMBL" id="CEM45304.1"/>
    </source>
</evidence>
<feature type="domain" description="Aromatic amino acid beta-eliminating lyase/threonine aldolase" evidence="10">
    <location>
        <begin position="78"/>
        <end position="454"/>
    </location>
</feature>
<feature type="compositionally biased region" description="Polar residues" evidence="9">
    <location>
        <begin position="1"/>
        <end position="26"/>
    </location>
</feature>
<organism evidence="11">
    <name type="scientific">Chromera velia CCMP2878</name>
    <dbReference type="NCBI Taxonomy" id="1169474"/>
    <lineage>
        <taxon>Eukaryota</taxon>
        <taxon>Sar</taxon>
        <taxon>Alveolata</taxon>
        <taxon>Colpodellida</taxon>
        <taxon>Chromeraceae</taxon>
        <taxon>Chromera</taxon>
    </lineage>
</organism>
<dbReference type="GO" id="GO:0050371">
    <property type="term" value="F:tyrosine phenol-lyase activity"/>
    <property type="evidence" value="ECO:0007669"/>
    <property type="project" value="UniProtKB-EC"/>
</dbReference>
<dbReference type="PhylomeDB" id="A0A0G4HM94"/>
<dbReference type="PIRSF" id="PIRSF001386">
    <property type="entry name" value="Trpase"/>
    <property type="match status" value="1"/>
</dbReference>
<dbReference type="Gene3D" id="3.40.640.10">
    <property type="entry name" value="Type I PLP-dependent aspartate aminotransferase-like (Major domain)"/>
    <property type="match status" value="1"/>
</dbReference>
<feature type="region of interest" description="Disordered" evidence="9">
    <location>
        <begin position="1"/>
        <end position="29"/>
    </location>
</feature>
<evidence type="ECO:0000259" key="10">
    <source>
        <dbReference type="Pfam" id="PF01212"/>
    </source>
</evidence>
<dbReference type="AlphaFoldDB" id="A0A0G4HM94"/>
<evidence type="ECO:0000256" key="7">
    <source>
        <dbReference type="ARBA" id="ARBA00033449"/>
    </source>
</evidence>
<dbReference type="SUPFAM" id="SSF53383">
    <property type="entry name" value="PLP-dependent transferases"/>
    <property type="match status" value="1"/>
</dbReference>
<evidence type="ECO:0000256" key="5">
    <source>
        <dbReference type="ARBA" id="ARBA00022898"/>
    </source>
</evidence>
<dbReference type="GO" id="GO:0006570">
    <property type="term" value="P:tyrosine metabolic process"/>
    <property type="evidence" value="ECO:0007669"/>
    <property type="project" value="InterPro"/>
</dbReference>
<keyword evidence="5" id="KW-0663">Pyridoxal phosphate</keyword>
<dbReference type="Pfam" id="PF01212">
    <property type="entry name" value="Beta_elim_lyase"/>
    <property type="match status" value="1"/>
</dbReference>
<comment type="catalytic activity">
    <reaction evidence="8">
        <text>L-tyrosine + H2O = phenol + pyruvate + NH4(+)</text>
        <dbReference type="Rhea" id="RHEA:21704"/>
        <dbReference type="ChEBI" id="CHEBI:15361"/>
        <dbReference type="ChEBI" id="CHEBI:15377"/>
        <dbReference type="ChEBI" id="CHEBI:15882"/>
        <dbReference type="ChEBI" id="CHEBI:28938"/>
        <dbReference type="ChEBI" id="CHEBI:58315"/>
        <dbReference type="EC" id="4.1.99.2"/>
    </reaction>
</comment>
<keyword evidence="6" id="KW-0456">Lyase</keyword>
<dbReference type="InterPro" id="IPR011166">
    <property type="entry name" value="Beta-eliminating_lyase"/>
</dbReference>
<reference evidence="11" key="1">
    <citation type="submission" date="2014-11" db="EMBL/GenBank/DDBJ databases">
        <authorList>
            <person name="Otto D Thomas"/>
            <person name="Naeem Raeece"/>
        </authorList>
    </citation>
    <scope>NUCLEOTIDE SEQUENCE</scope>
</reference>
<dbReference type="PANTHER" id="PTHR32325:SF4">
    <property type="entry name" value="TRYPTOPHANASE"/>
    <property type="match status" value="1"/>
</dbReference>
<evidence type="ECO:0000256" key="2">
    <source>
        <dbReference type="ARBA" id="ARBA00009721"/>
    </source>
</evidence>
<evidence type="ECO:0000256" key="9">
    <source>
        <dbReference type="SAM" id="MobiDB-lite"/>
    </source>
</evidence>
<dbReference type="EMBL" id="CDMZ01003150">
    <property type="protein sequence ID" value="CEM45304.1"/>
    <property type="molecule type" value="Genomic_DNA"/>
</dbReference>
<dbReference type="InterPro" id="IPR015424">
    <property type="entry name" value="PyrdxlP-dep_Trfase"/>
</dbReference>
<dbReference type="Gene3D" id="3.90.1150.10">
    <property type="entry name" value="Aspartate Aminotransferase, domain 1"/>
    <property type="match status" value="1"/>
</dbReference>
<dbReference type="CDD" id="cd00617">
    <property type="entry name" value="Tnase_like"/>
    <property type="match status" value="1"/>
</dbReference>
<dbReference type="InterPro" id="IPR013441">
    <property type="entry name" value="Tyr_phenol_ly"/>
</dbReference>
<dbReference type="NCBIfam" id="NF009709">
    <property type="entry name" value="PRK13238.1"/>
    <property type="match status" value="1"/>
</dbReference>
<dbReference type="InterPro" id="IPR015421">
    <property type="entry name" value="PyrdxlP-dep_Trfase_major"/>
</dbReference>
<evidence type="ECO:0000256" key="6">
    <source>
        <dbReference type="ARBA" id="ARBA00023239"/>
    </source>
</evidence>
<evidence type="ECO:0000256" key="4">
    <source>
        <dbReference type="ARBA" id="ARBA00016166"/>
    </source>
</evidence>
<evidence type="ECO:0000256" key="1">
    <source>
        <dbReference type="ARBA" id="ARBA00001933"/>
    </source>
</evidence>
<dbReference type="InterPro" id="IPR001597">
    <property type="entry name" value="ArAA_b-elim_lyase/Thr_aldolase"/>
</dbReference>
<evidence type="ECO:0000256" key="8">
    <source>
        <dbReference type="ARBA" id="ARBA00049232"/>
    </source>
</evidence>
<dbReference type="NCBIfam" id="TIGR02618">
    <property type="entry name" value="tyr_phenol_ly"/>
    <property type="match status" value="1"/>
</dbReference>
<dbReference type="PANTHER" id="PTHR32325">
    <property type="entry name" value="BETA-ELIMINATING LYASE-LIKE PROTEIN-RELATED"/>
    <property type="match status" value="1"/>
</dbReference>